<proteinExistence type="predicted"/>
<keyword evidence="4 9" id="KW-1133">Transmembrane helix</keyword>
<feature type="transmembrane region" description="Helical" evidence="9">
    <location>
        <begin position="181"/>
        <end position="205"/>
    </location>
</feature>
<dbReference type="SUPFAM" id="SSF81324">
    <property type="entry name" value="Voltage-gated potassium channels"/>
    <property type="match status" value="1"/>
</dbReference>
<evidence type="ECO:0000313" key="11">
    <source>
        <dbReference type="EMBL" id="OKL47843.1"/>
    </source>
</evidence>
<protein>
    <recommendedName>
        <fullName evidence="10">Potassium channel domain-containing protein</fullName>
    </recommendedName>
</protein>
<feature type="coiled-coil region" evidence="8">
    <location>
        <begin position="216"/>
        <end position="243"/>
    </location>
</feature>
<evidence type="ECO:0000256" key="2">
    <source>
        <dbReference type="ARBA" id="ARBA00022448"/>
    </source>
</evidence>
<dbReference type="Pfam" id="PF07885">
    <property type="entry name" value="Ion_trans_2"/>
    <property type="match status" value="1"/>
</dbReference>
<dbReference type="RefSeq" id="WP_073709203.1">
    <property type="nucleotide sequence ID" value="NZ_MQSV01000003.1"/>
</dbReference>
<dbReference type="InterPro" id="IPR013099">
    <property type="entry name" value="K_chnl_dom"/>
</dbReference>
<dbReference type="Gene3D" id="1.10.287.70">
    <property type="match status" value="1"/>
</dbReference>
<evidence type="ECO:0000313" key="12">
    <source>
        <dbReference type="Proteomes" id="UP000186785"/>
    </source>
</evidence>
<keyword evidence="12" id="KW-1185">Reference proteome</keyword>
<keyword evidence="6 9" id="KW-0472">Membrane</keyword>
<comment type="subcellular location">
    <subcellularLocation>
        <location evidence="1">Membrane</location>
        <topology evidence="1">Multi-pass membrane protein</topology>
    </subcellularLocation>
</comment>
<feature type="domain" description="Potassium channel" evidence="10">
    <location>
        <begin position="127"/>
        <end position="205"/>
    </location>
</feature>
<evidence type="ECO:0000256" key="9">
    <source>
        <dbReference type="SAM" id="Phobius"/>
    </source>
</evidence>
<dbReference type="InterPro" id="IPR028325">
    <property type="entry name" value="VG_K_chnl"/>
</dbReference>
<evidence type="ECO:0000259" key="10">
    <source>
        <dbReference type="Pfam" id="PF07885"/>
    </source>
</evidence>
<feature type="transmembrane region" description="Helical" evidence="9">
    <location>
        <begin position="17"/>
        <end position="35"/>
    </location>
</feature>
<evidence type="ECO:0000256" key="3">
    <source>
        <dbReference type="ARBA" id="ARBA00022692"/>
    </source>
</evidence>
<evidence type="ECO:0000256" key="4">
    <source>
        <dbReference type="ARBA" id="ARBA00022989"/>
    </source>
</evidence>
<keyword evidence="3 9" id="KW-0812">Transmembrane</keyword>
<dbReference type="PANTHER" id="PTHR11537">
    <property type="entry name" value="VOLTAGE-GATED POTASSIUM CHANNEL"/>
    <property type="match status" value="1"/>
</dbReference>
<feature type="transmembrane region" description="Helical" evidence="9">
    <location>
        <begin position="76"/>
        <end position="98"/>
    </location>
</feature>
<keyword evidence="2" id="KW-0813">Transport</keyword>
<name>A0A1Q5PLC1_9ACTO</name>
<evidence type="ECO:0000256" key="7">
    <source>
        <dbReference type="ARBA" id="ARBA00023303"/>
    </source>
</evidence>
<reference evidence="11 12" key="1">
    <citation type="submission" date="2016-11" db="EMBL/GenBank/DDBJ databases">
        <title>Actinomyces gypaetusis sp. nov. isolated from the vulture Gypaetus barbatus in Qinghai Tibet Plateau China.</title>
        <authorList>
            <person name="Meng X."/>
        </authorList>
    </citation>
    <scope>NUCLEOTIDE SEQUENCE [LARGE SCALE GENOMIC DNA]</scope>
    <source>
        <strain evidence="11 12">VUL4_2</strain>
    </source>
</reference>
<keyword evidence="8" id="KW-0175">Coiled coil</keyword>
<dbReference type="STRING" id="1921764.BSR28_06730"/>
<gene>
    <name evidence="11" type="ORF">BSR29_04950</name>
</gene>
<dbReference type="Gene3D" id="1.20.120.350">
    <property type="entry name" value="Voltage-gated potassium channels. Chain C"/>
    <property type="match status" value="1"/>
</dbReference>
<dbReference type="GO" id="GO:0008076">
    <property type="term" value="C:voltage-gated potassium channel complex"/>
    <property type="evidence" value="ECO:0007669"/>
    <property type="project" value="InterPro"/>
</dbReference>
<dbReference type="Proteomes" id="UP000186785">
    <property type="component" value="Unassembled WGS sequence"/>
</dbReference>
<feature type="transmembrane region" description="Helical" evidence="9">
    <location>
        <begin position="152"/>
        <end position="169"/>
    </location>
</feature>
<dbReference type="AlphaFoldDB" id="A0A1Q5PLC1"/>
<dbReference type="PANTHER" id="PTHR11537:SF254">
    <property type="entry name" value="POTASSIUM VOLTAGE-GATED CHANNEL PROTEIN SHAB"/>
    <property type="match status" value="1"/>
</dbReference>
<dbReference type="GO" id="GO:0005249">
    <property type="term" value="F:voltage-gated potassium channel activity"/>
    <property type="evidence" value="ECO:0007669"/>
    <property type="project" value="InterPro"/>
</dbReference>
<keyword evidence="7" id="KW-0407">Ion channel</keyword>
<dbReference type="InterPro" id="IPR027359">
    <property type="entry name" value="Volt_channel_dom_sf"/>
</dbReference>
<evidence type="ECO:0000256" key="1">
    <source>
        <dbReference type="ARBA" id="ARBA00004141"/>
    </source>
</evidence>
<organism evidence="11 12">
    <name type="scientific">Boudabousia liubingyangii</name>
    <dbReference type="NCBI Taxonomy" id="1921764"/>
    <lineage>
        <taxon>Bacteria</taxon>
        <taxon>Bacillati</taxon>
        <taxon>Actinomycetota</taxon>
        <taxon>Actinomycetes</taxon>
        <taxon>Actinomycetales</taxon>
        <taxon>Actinomycetaceae</taxon>
        <taxon>Boudabousia</taxon>
    </lineage>
</organism>
<feature type="transmembrane region" description="Helical" evidence="9">
    <location>
        <begin position="118"/>
        <end position="140"/>
    </location>
</feature>
<evidence type="ECO:0000256" key="6">
    <source>
        <dbReference type="ARBA" id="ARBA00023136"/>
    </source>
</evidence>
<dbReference type="Gene3D" id="1.20.5.110">
    <property type="match status" value="1"/>
</dbReference>
<comment type="caution">
    <text evidence="11">The sequence shown here is derived from an EMBL/GenBank/DDBJ whole genome shotgun (WGS) entry which is preliminary data.</text>
</comment>
<accession>A0A1Q5PLC1</accession>
<evidence type="ECO:0000256" key="5">
    <source>
        <dbReference type="ARBA" id="ARBA00023065"/>
    </source>
</evidence>
<evidence type="ECO:0000256" key="8">
    <source>
        <dbReference type="SAM" id="Coils"/>
    </source>
</evidence>
<dbReference type="EMBL" id="MQSV01000003">
    <property type="protein sequence ID" value="OKL47843.1"/>
    <property type="molecule type" value="Genomic_DNA"/>
</dbReference>
<sequence>MERSLEKQKKWEQRTDLPLMLAAVAFFVAYALPVLKPEIPAFWVEVCDWAQIIIWAMFIIDYLVRFSLAPHRREFIVNNWFDLLIITLPMLRPLRLLRLLTVLRMFDRHAGNALRGKVTSYTIGTTLIVLVTAAIGILEIERKLPDSQIKDFSAALWWAITTVTTVGYGDTVPVSESGRFLAIALMIFGIALLGLVTGLLSSYLVEKVSETEDKTEYKILKQLEAQNQELKRLSEEVRYLREQLATAPTKE</sequence>
<keyword evidence="5" id="KW-0406">Ion transport</keyword>
<dbReference type="GO" id="GO:0001508">
    <property type="term" value="P:action potential"/>
    <property type="evidence" value="ECO:0007669"/>
    <property type="project" value="TreeGrafter"/>
</dbReference>
<dbReference type="OrthoDB" id="9799090at2"/>
<feature type="transmembrane region" description="Helical" evidence="9">
    <location>
        <begin position="41"/>
        <end position="64"/>
    </location>
</feature>